<evidence type="ECO:0000256" key="7">
    <source>
        <dbReference type="ARBA" id="ARBA00023136"/>
    </source>
</evidence>
<keyword evidence="4" id="KW-0133">Cell shape</keyword>
<feature type="transmembrane region" description="Helical" evidence="8">
    <location>
        <begin position="512"/>
        <end position="532"/>
    </location>
</feature>
<keyword evidence="3 8" id="KW-0812">Transmembrane</keyword>
<feature type="transmembrane region" description="Helical" evidence="8">
    <location>
        <begin position="250"/>
        <end position="270"/>
    </location>
</feature>
<evidence type="ECO:0000256" key="5">
    <source>
        <dbReference type="ARBA" id="ARBA00022984"/>
    </source>
</evidence>
<proteinExistence type="predicted"/>
<evidence type="ECO:0000256" key="4">
    <source>
        <dbReference type="ARBA" id="ARBA00022960"/>
    </source>
</evidence>
<dbReference type="Pfam" id="PF03023">
    <property type="entry name" value="MurJ"/>
    <property type="match status" value="1"/>
</dbReference>
<dbReference type="RefSeq" id="WP_166101706.1">
    <property type="nucleotide sequence ID" value="NZ_BMMY01000004.1"/>
</dbReference>
<dbReference type="PANTHER" id="PTHR47019">
    <property type="entry name" value="LIPID II FLIPPASE MURJ"/>
    <property type="match status" value="1"/>
</dbReference>
<evidence type="ECO:0000256" key="2">
    <source>
        <dbReference type="ARBA" id="ARBA00022475"/>
    </source>
</evidence>
<name>A0A7G9R253_9MICO</name>
<sequence length="554" mass="59201">MSQQDGGSPPRQGSGGSVARNSTVMAVGTFGSRVLGFVRTAMLTAVVGGALAADSFTVGNSLPTQVYVLINGGLLSAVLIPAFTRAMSHADRGRDYSDRLITLSLLVLGGSTLLMLLAAPLIVDLLSANKDPQFLSLTTYIAYLCLPQIFFYGLYSVLGQVLNVYGRFTAFAWAPAWANVVQIAGLAWFLLEWGQQASIRTWTPAMVWVLAGTTTLGIAVQGVSLAVPLYRMGFRYRPRFGWRGYGFREVGTMAGWTIAALVLSQVSGLVQTRAMTVGASQAEHVAGNAVQQYAYSLFILPHSLITVSIVTALYPQMARAHHDGDLAGMRHWLRRGLEGPAVLVIPATAALVALARPMAATLYPGLRYDPAHGIDEPADVALVLALMALGTLPFGITALKQRYCFARGDGWTNFWLVGLMAGGNILVALVAMYLTPPRYVVAVVALGMTLSSLVNAVVFVALARRQLHGLGFRPVLRLWVRLTVAAGLAGVAGWAVASLVAHRDGPWREQALGLAAGGAVLVLVFYVLARLLRIRQVDDMVGAVTSRAGRLVRR</sequence>
<dbReference type="EMBL" id="CP060712">
    <property type="protein sequence ID" value="QNN49678.1"/>
    <property type="molecule type" value="Genomic_DNA"/>
</dbReference>
<keyword evidence="10" id="KW-1185">Reference proteome</keyword>
<feature type="transmembrane region" description="Helical" evidence="8">
    <location>
        <begin position="475"/>
        <end position="500"/>
    </location>
</feature>
<evidence type="ECO:0000313" key="9">
    <source>
        <dbReference type="EMBL" id="QNN49678.1"/>
    </source>
</evidence>
<dbReference type="CDD" id="cd13123">
    <property type="entry name" value="MATE_MurJ_like"/>
    <property type="match status" value="1"/>
</dbReference>
<evidence type="ECO:0000256" key="8">
    <source>
        <dbReference type="SAM" id="Phobius"/>
    </source>
</evidence>
<feature type="transmembrane region" description="Helical" evidence="8">
    <location>
        <begin position="65"/>
        <end position="88"/>
    </location>
</feature>
<feature type="transmembrane region" description="Helical" evidence="8">
    <location>
        <begin position="100"/>
        <end position="122"/>
    </location>
</feature>
<feature type="transmembrane region" description="Helical" evidence="8">
    <location>
        <begin position="134"/>
        <end position="158"/>
    </location>
</feature>
<dbReference type="GO" id="GO:0034204">
    <property type="term" value="P:lipid translocation"/>
    <property type="evidence" value="ECO:0007669"/>
    <property type="project" value="TreeGrafter"/>
</dbReference>
<feature type="transmembrane region" description="Helical" evidence="8">
    <location>
        <begin position="293"/>
        <end position="315"/>
    </location>
</feature>
<evidence type="ECO:0000256" key="3">
    <source>
        <dbReference type="ARBA" id="ARBA00022692"/>
    </source>
</evidence>
<keyword evidence="2" id="KW-1003">Cell membrane</keyword>
<dbReference type="PANTHER" id="PTHR47019:SF1">
    <property type="entry name" value="LIPID II FLIPPASE MURJ"/>
    <property type="match status" value="1"/>
</dbReference>
<dbReference type="GO" id="GO:0015648">
    <property type="term" value="F:lipid-linked peptidoglycan transporter activity"/>
    <property type="evidence" value="ECO:0007669"/>
    <property type="project" value="TreeGrafter"/>
</dbReference>
<evidence type="ECO:0000256" key="6">
    <source>
        <dbReference type="ARBA" id="ARBA00022989"/>
    </source>
</evidence>
<comment type="subcellular location">
    <subcellularLocation>
        <location evidence="1">Cell membrane</location>
        <topology evidence="1">Multi-pass membrane protein</topology>
    </subcellularLocation>
</comment>
<keyword evidence="5" id="KW-0573">Peptidoglycan synthesis</keyword>
<feature type="transmembrane region" description="Helical" evidence="8">
    <location>
        <begin position="411"/>
        <end position="433"/>
    </location>
</feature>
<dbReference type="KEGG" id="pei:H9L10_00735"/>
<reference evidence="9 10" key="1">
    <citation type="submission" date="2020-08" db="EMBL/GenBank/DDBJ databases">
        <title>Genome sequence of Phycicoccus endophyticus JCM 31784T.</title>
        <authorList>
            <person name="Hyun D.-W."/>
            <person name="Bae J.-W."/>
        </authorList>
    </citation>
    <scope>NUCLEOTIDE SEQUENCE [LARGE SCALE GENOMIC DNA]</scope>
    <source>
        <strain evidence="9 10">JCM 31784</strain>
    </source>
</reference>
<feature type="transmembrane region" description="Helical" evidence="8">
    <location>
        <begin position="380"/>
        <end position="399"/>
    </location>
</feature>
<dbReference type="AlphaFoldDB" id="A0A7G9R253"/>
<dbReference type="NCBIfam" id="TIGR01695">
    <property type="entry name" value="murJ_mviN"/>
    <property type="match status" value="1"/>
</dbReference>
<dbReference type="GO" id="GO:0005886">
    <property type="term" value="C:plasma membrane"/>
    <property type="evidence" value="ECO:0007669"/>
    <property type="project" value="UniProtKB-SubCell"/>
</dbReference>
<feature type="transmembrane region" description="Helical" evidence="8">
    <location>
        <begin position="439"/>
        <end position="463"/>
    </location>
</feature>
<evidence type="ECO:0000313" key="10">
    <source>
        <dbReference type="Proteomes" id="UP000515976"/>
    </source>
</evidence>
<feature type="transmembrane region" description="Helical" evidence="8">
    <location>
        <begin position="170"/>
        <end position="191"/>
    </location>
</feature>
<dbReference type="PRINTS" id="PR01806">
    <property type="entry name" value="VIRFACTRMVIN"/>
</dbReference>
<accession>A0A7G9R253</accession>
<evidence type="ECO:0000256" key="1">
    <source>
        <dbReference type="ARBA" id="ARBA00004651"/>
    </source>
</evidence>
<feature type="transmembrane region" description="Helical" evidence="8">
    <location>
        <begin position="336"/>
        <end position="360"/>
    </location>
</feature>
<dbReference type="InterPro" id="IPR051050">
    <property type="entry name" value="Lipid_II_flippase_MurJ/MviN"/>
</dbReference>
<dbReference type="InterPro" id="IPR004268">
    <property type="entry name" value="MurJ"/>
</dbReference>
<dbReference type="GO" id="GO:0008360">
    <property type="term" value="P:regulation of cell shape"/>
    <property type="evidence" value="ECO:0007669"/>
    <property type="project" value="UniProtKB-KW"/>
</dbReference>
<organism evidence="9 10">
    <name type="scientific">Phycicoccus endophyticus</name>
    <dbReference type="NCBI Taxonomy" id="1690220"/>
    <lineage>
        <taxon>Bacteria</taxon>
        <taxon>Bacillati</taxon>
        <taxon>Actinomycetota</taxon>
        <taxon>Actinomycetes</taxon>
        <taxon>Micrococcales</taxon>
        <taxon>Intrasporangiaceae</taxon>
        <taxon>Phycicoccus</taxon>
    </lineage>
</organism>
<keyword evidence="6 8" id="KW-1133">Transmembrane helix</keyword>
<gene>
    <name evidence="9" type="primary">murJ</name>
    <name evidence="9" type="ORF">H9L10_00735</name>
</gene>
<keyword evidence="7 8" id="KW-0472">Membrane</keyword>
<feature type="transmembrane region" description="Helical" evidence="8">
    <location>
        <begin position="206"/>
        <end position="230"/>
    </location>
</feature>
<protein>
    <submittedName>
        <fullName evidence="9">Murein biosynthesis integral membrane protein MurJ</fullName>
    </submittedName>
</protein>
<dbReference type="Proteomes" id="UP000515976">
    <property type="component" value="Chromosome"/>
</dbReference>
<dbReference type="GO" id="GO:0009252">
    <property type="term" value="P:peptidoglycan biosynthetic process"/>
    <property type="evidence" value="ECO:0007669"/>
    <property type="project" value="UniProtKB-KW"/>
</dbReference>
<feature type="transmembrane region" description="Helical" evidence="8">
    <location>
        <begin position="34"/>
        <end position="53"/>
    </location>
</feature>